<feature type="transmembrane region" description="Helical" evidence="7">
    <location>
        <begin position="95"/>
        <end position="114"/>
    </location>
</feature>
<feature type="region of interest" description="Disordered" evidence="6">
    <location>
        <begin position="1"/>
        <end position="37"/>
    </location>
</feature>
<dbReference type="eggNOG" id="COG1714">
    <property type="taxonomic scope" value="Bacteria"/>
</dbReference>
<dbReference type="InterPro" id="IPR051791">
    <property type="entry name" value="Pra-immunoreactive"/>
</dbReference>
<dbReference type="STRING" id="710685.MycrhN_3516"/>
<dbReference type="RefSeq" id="WP_014211791.1">
    <property type="nucleotide sequence ID" value="NC_016604.1"/>
</dbReference>
<sequence length="192" mass="20350">MTSQLPPPPSGSGFGPTASAPPYAPSQDGFARGPAGGPDSSDYTSWFTRVLAYVIDVFPVCLLTAIGGVALAAFQKVETVCIAEVCATGNNGPSLIAWIIFSVCVVIAVVFSLWNHVVRQGNTGSSIGKQIMKFKVVDELTRQPIGAGKSFVRQIAHAVDGLICYIGFLFPLWDAKRQTIADKLMKTVCVPS</sequence>
<evidence type="ECO:0000259" key="8">
    <source>
        <dbReference type="Pfam" id="PF06271"/>
    </source>
</evidence>
<evidence type="ECO:0000256" key="4">
    <source>
        <dbReference type="ARBA" id="ARBA00022989"/>
    </source>
</evidence>
<evidence type="ECO:0000256" key="1">
    <source>
        <dbReference type="ARBA" id="ARBA00004651"/>
    </source>
</evidence>
<organism evidence="9 10">
    <name type="scientific">Mycolicibacterium rhodesiae (strain NBB3)</name>
    <name type="common">Mycobacterium rhodesiae</name>
    <dbReference type="NCBI Taxonomy" id="710685"/>
    <lineage>
        <taxon>Bacteria</taxon>
        <taxon>Bacillati</taxon>
        <taxon>Actinomycetota</taxon>
        <taxon>Actinomycetes</taxon>
        <taxon>Mycobacteriales</taxon>
        <taxon>Mycobacteriaceae</taxon>
        <taxon>Mycolicibacterium</taxon>
    </lineage>
</organism>
<protein>
    <recommendedName>
        <fullName evidence="8">RDD domain-containing protein</fullName>
    </recommendedName>
</protein>
<keyword evidence="2" id="KW-1003">Cell membrane</keyword>
<proteinExistence type="predicted"/>
<feature type="domain" description="RDD" evidence="8">
    <location>
        <begin position="43"/>
        <end position="185"/>
    </location>
</feature>
<feature type="transmembrane region" description="Helical" evidence="7">
    <location>
        <begin position="50"/>
        <end position="74"/>
    </location>
</feature>
<evidence type="ECO:0000256" key="6">
    <source>
        <dbReference type="SAM" id="MobiDB-lite"/>
    </source>
</evidence>
<keyword evidence="4 7" id="KW-1133">Transmembrane helix</keyword>
<dbReference type="HOGENOM" id="CLU_053152_1_0_11"/>
<dbReference type="Proteomes" id="UP000005442">
    <property type="component" value="Chromosome"/>
</dbReference>
<dbReference type="KEGG" id="mrh:MycrhN_3516"/>
<comment type="subcellular location">
    <subcellularLocation>
        <location evidence="1">Cell membrane</location>
        <topology evidence="1">Multi-pass membrane protein</topology>
    </subcellularLocation>
</comment>
<keyword evidence="10" id="KW-1185">Reference proteome</keyword>
<evidence type="ECO:0000256" key="7">
    <source>
        <dbReference type="SAM" id="Phobius"/>
    </source>
</evidence>
<evidence type="ECO:0000256" key="3">
    <source>
        <dbReference type="ARBA" id="ARBA00022692"/>
    </source>
</evidence>
<feature type="compositionally biased region" description="Pro residues" evidence="6">
    <location>
        <begin position="1"/>
        <end position="10"/>
    </location>
</feature>
<dbReference type="EMBL" id="CP003169">
    <property type="protein sequence ID" value="AEV74035.1"/>
    <property type="molecule type" value="Genomic_DNA"/>
</dbReference>
<accession>G8RS78</accession>
<reference evidence="9 10" key="1">
    <citation type="submission" date="2011-12" db="EMBL/GenBank/DDBJ databases">
        <title>Complete sequence of Mycobacterium rhodesiae NBB3.</title>
        <authorList>
            <consortium name="US DOE Joint Genome Institute"/>
            <person name="Lucas S."/>
            <person name="Han J."/>
            <person name="Lapidus A."/>
            <person name="Cheng J.-F."/>
            <person name="Goodwin L."/>
            <person name="Pitluck S."/>
            <person name="Peters L."/>
            <person name="Mikhailova N."/>
            <person name="Gu W."/>
            <person name="Detter J.C."/>
            <person name="Han C."/>
            <person name="Tapia R."/>
            <person name="Land M."/>
            <person name="Hauser L."/>
            <person name="Kyrpides N."/>
            <person name="Ivanova N."/>
            <person name="Pagani I."/>
            <person name="Mattes T."/>
            <person name="Holmes A."/>
            <person name="Rutledge P."/>
            <person name="Paulsen I."/>
            <person name="Coleman N."/>
            <person name="Woyke T."/>
        </authorList>
    </citation>
    <scope>NUCLEOTIDE SEQUENCE [LARGE SCALE GENOMIC DNA]</scope>
    <source>
        <strain evidence="9 10">NBB3</strain>
    </source>
</reference>
<evidence type="ECO:0000313" key="10">
    <source>
        <dbReference type="Proteomes" id="UP000005442"/>
    </source>
</evidence>
<keyword evidence="3 7" id="KW-0812">Transmembrane</keyword>
<dbReference type="GO" id="GO:0005886">
    <property type="term" value="C:plasma membrane"/>
    <property type="evidence" value="ECO:0007669"/>
    <property type="project" value="UniProtKB-SubCell"/>
</dbReference>
<dbReference type="PATRIC" id="fig|710685.3.peg.3523"/>
<dbReference type="Pfam" id="PF06271">
    <property type="entry name" value="RDD"/>
    <property type="match status" value="1"/>
</dbReference>
<gene>
    <name evidence="9" type="ordered locus">MycrhN_3516</name>
</gene>
<dbReference type="PANTHER" id="PTHR36115">
    <property type="entry name" value="PROLINE-RICH ANTIGEN HOMOLOG-RELATED"/>
    <property type="match status" value="1"/>
</dbReference>
<dbReference type="AlphaFoldDB" id="G8RS78"/>
<keyword evidence="5 7" id="KW-0472">Membrane</keyword>
<evidence type="ECO:0000256" key="2">
    <source>
        <dbReference type="ARBA" id="ARBA00022475"/>
    </source>
</evidence>
<evidence type="ECO:0000313" key="9">
    <source>
        <dbReference type="EMBL" id="AEV74035.1"/>
    </source>
</evidence>
<name>G8RS78_MYCRN</name>
<feature type="transmembrane region" description="Helical" evidence="7">
    <location>
        <begin position="155"/>
        <end position="173"/>
    </location>
</feature>
<dbReference type="PANTHER" id="PTHR36115:SF6">
    <property type="entry name" value="PROLINE-RICH ANTIGEN HOMOLOG"/>
    <property type="match status" value="1"/>
</dbReference>
<dbReference type="InterPro" id="IPR010432">
    <property type="entry name" value="RDD"/>
</dbReference>
<evidence type="ECO:0000256" key="5">
    <source>
        <dbReference type="ARBA" id="ARBA00023136"/>
    </source>
</evidence>